<evidence type="ECO:0000313" key="2">
    <source>
        <dbReference type="Proteomes" id="UP000308652"/>
    </source>
</evidence>
<dbReference type="Proteomes" id="UP000308652">
    <property type="component" value="Unassembled WGS sequence"/>
</dbReference>
<evidence type="ECO:0000313" key="1">
    <source>
        <dbReference type="EMBL" id="TFK31017.1"/>
    </source>
</evidence>
<name>A0A5C3LDW5_9AGAR</name>
<protein>
    <submittedName>
        <fullName evidence="1">Uncharacterized protein</fullName>
    </submittedName>
</protein>
<keyword evidence="2" id="KW-1185">Reference proteome</keyword>
<dbReference type="AlphaFoldDB" id="A0A5C3LDW5"/>
<dbReference type="EMBL" id="ML214036">
    <property type="protein sequence ID" value="TFK31017.1"/>
    <property type="molecule type" value="Genomic_DNA"/>
</dbReference>
<sequence length="81" mass="9230">MASLTSIAKKLAVTSILTRSLTAEARYPVKKWTISVKRISSGEKIQSLIRFAAVRRDAHRNRHGNQKLSSVIRVHVQNRYE</sequence>
<organism evidence="1 2">
    <name type="scientific">Crucibulum laeve</name>
    <dbReference type="NCBI Taxonomy" id="68775"/>
    <lineage>
        <taxon>Eukaryota</taxon>
        <taxon>Fungi</taxon>
        <taxon>Dikarya</taxon>
        <taxon>Basidiomycota</taxon>
        <taxon>Agaricomycotina</taxon>
        <taxon>Agaricomycetes</taxon>
        <taxon>Agaricomycetidae</taxon>
        <taxon>Agaricales</taxon>
        <taxon>Agaricineae</taxon>
        <taxon>Nidulariaceae</taxon>
        <taxon>Crucibulum</taxon>
    </lineage>
</organism>
<reference evidence="1 2" key="1">
    <citation type="journal article" date="2019" name="Nat. Ecol. Evol.">
        <title>Megaphylogeny resolves global patterns of mushroom evolution.</title>
        <authorList>
            <person name="Varga T."/>
            <person name="Krizsan K."/>
            <person name="Foldi C."/>
            <person name="Dima B."/>
            <person name="Sanchez-Garcia M."/>
            <person name="Sanchez-Ramirez S."/>
            <person name="Szollosi G.J."/>
            <person name="Szarkandi J.G."/>
            <person name="Papp V."/>
            <person name="Albert L."/>
            <person name="Andreopoulos W."/>
            <person name="Angelini C."/>
            <person name="Antonin V."/>
            <person name="Barry K.W."/>
            <person name="Bougher N.L."/>
            <person name="Buchanan P."/>
            <person name="Buyck B."/>
            <person name="Bense V."/>
            <person name="Catcheside P."/>
            <person name="Chovatia M."/>
            <person name="Cooper J."/>
            <person name="Damon W."/>
            <person name="Desjardin D."/>
            <person name="Finy P."/>
            <person name="Geml J."/>
            <person name="Haridas S."/>
            <person name="Hughes K."/>
            <person name="Justo A."/>
            <person name="Karasinski D."/>
            <person name="Kautmanova I."/>
            <person name="Kiss B."/>
            <person name="Kocsube S."/>
            <person name="Kotiranta H."/>
            <person name="LaButti K.M."/>
            <person name="Lechner B.E."/>
            <person name="Liimatainen K."/>
            <person name="Lipzen A."/>
            <person name="Lukacs Z."/>
            <person name="Mihaltcheva S."/>
            <person name="Morgado L.N."/>
            <person name="Niskanen T."/>
            <person name="Noordeloos M.E."/>
            <person name="Ohm R.A."/>
            <person name="Ortiz-Santana B."/>
            <person name="Ovrebo C."/>
            <person name="Racz N."/>
            <person name="Riley R."/>
            <person name="Savchenko A."/>
            <person name="Shiryaev A."/>
            <person name="Soop K."/>
            <person name="Spirin V."/>
            <person name="Szebenyi C."/>
            <person name="Tomsovsky M."/>
            <person name="Tulloss R.E."/>
            <person name="Uehling J."/>
            <person name="Grigoriev I.V."/>
            <person name="Vagvolgyi C."/>
            <person name="Papp T."/>
            <person name="Martin F.M."/>
            <person name="Miettinen O."/>
            <person name="Hibbett D.S."/>
            <person name="Nagy L.G."/>
        </authorList>
    </citation>
    <scope>NUCLEOTIDE SEQUENCE [LARGE SCALE GENOMIC DNA]</scope>
    <source>
        <strain evidence="1 2">CBS 166.37</strain>
    </source>
</reference>
<proteinExistence type="predicted"/>
<gene>
    <name evidence="1" type="ORF">BDQ12DRAFT_730012</name>
</gene>
<accession>A0A5C3LDW5</accession>